<dbReference type="InterPro" id="IPR036526">
    <property type="entry name" value="C-N_Hydrolase_sf"/>
</dbReference>
<name>A0AAN9TRM8_9HEMI</name>
<dbReference type="AlphaFoldDB" id="A0AAN9TRM8"/>
<comment type="caution">
    <text evidence="5">The sequence shown here is derived from an EMBL/GenBank/DDBJ whole genome shotgun (WGS) entry which is preliminary data.</text>
</comment>
<dbReference type="PROSITE" id="PS50263">
    <property type="entry name" value="CN_HYDROLASE"/>
    <property type="match status" value="1"/>
</dbReference>
<dbReference type="Pfam" id="PF00795">
    <property type="entry name" value="CN_hydrolase"/>
    <property type="match status" value="1"/>
</dbReference>
<proteinExistence type="inferred from homology"/>
<reference evidence="5 6" key="1">
    <citation type="submission" date="2024-03" db="EMBL/GenBank/DDBJ databases">
        <title>Adaptation during the transition from Ophiocordyceps entomopathogen to insect associate is accompanied by gene loss and intensified selection.</title>
        <authorList>
            <person name="Ward C.M."/>
            <person name="Onetto C.A."/>
            <person name="Borneman A.R."/>
        </authorList>
    </citation>
    <scope>NUCLEOTIDE SEQUENCE [LARGE SCALE GENOMIC DNA]</scope>
    <source>
        <strain evidence="5">AWRI1</strain>
        <tissue evidence="5">Single Adult Female</tissue>
    </source>
</reference>
<dbReference type="PANTHER" id="PTHR10609">
    <property type="entry name" value="BIOTINIDASE-RELATED"/>
    <property type="match status" value="1"/>
</dbReference>
<evidence type="ECO:0000313" key="5">
    <source>
        <dbReference type="EMBL" id="KAK7602966.1"/>
    </source>
</evidence>
<evidence type="ECO:0000313" key="6">
    <source>
        <dbReference type="Proteomes" id="UP001367676"/>
    </source>
</evidence>
<feature type="chain" id="PRO_5042872243" description="CN hydrolase domain-containing protein" evidence="3">
    <location>
        <begin position="19"/>
        <end position="472"/>
    </location>
</feature>
<dbReference type="InterPro" id="IPR043957">
    <property type="entry name" value="Vanin_C"/>
</dbReference>
<evidence type="ECO:0000256" key="2">
    <source>
        <dbReference type="ARBA" id="ARBA00022801"/>
    </source>
</evidence>
<evidence type="ECO:0000259" key="4">
    <source>
        <dbReference type="PROSITE" id="PS50263"/>
    </source>
</evidence>
<dbReference type="InterPro" id="IPR003010">
    <property type="entry name" value="C-N_Hydrolase"/>
</dbReference>
<feature type="signal peptide" evidence="3">
    <location>
        <begin position="1"/>
        <end position="18"/>
    </location>
</feature>
<evidence type="ECO:0000256" key="3">
    <source>
        <dbReference type="SAM" id="SignalP"/>
    </source>
</evidence>
<dbReference type="PANTHER" id="PTHR10609:SF14">
    <property type="entry name" value="BIOTINIDASE"/>
    <property type="match status" value="1"/>
</dbReference>
<dbReference type="Pfam" id="PF19018">
    <property type="entry name" value="Vanin_C"/>
    <property type="match status" value="1"/>
</dbReference>
<sequence>MVLGQVFVFLTALAVVGLMSVDIIVFPECGLTGCNYWDRNYVIEEVAEIIPSPDSGVVPCKKKSYTQRNSMYVAVNLYEKFIELDNQNDTNLHNKSNDILLYNTNIVFDRFGRLIARYRKFNLYAERTHLGVNSTKEPEFSIFTTDFGVTFGIIICFDIIFKQPVYGLLYEKNVSALIFSGAIYSQLPFLVVPSLVSGWSYSMNTTVLFSDMPVKKGSVGGSGIFMGKSDPLRLIMEEHYDSKILISKVPKPVSSANLPSLEEKTHENEKSNFCDSMFIADEKLDYYTYQSISQNLTHKCNNLLMNSFNHTNENYTCTIRAVWQINSITNQSEYKFLSYAGERNFSTASINNYVEVCGLTLCHKSPNGGCLEPPIFEDAFSITMIHIDIFSVSTVDAIVIPSTLNSSLHPLSVKNFRFSKSKTRIGNHENIIVHMNLIEPVSNLITFGFYKLPEVSNPDPASYHSRNTTELN</sequence>
<keyword evidence="3" id="KW-0732">Signal</keyword>
<dbReference type="EMBL" id="JBBCAQ010000006">
    <property type="protein sequence ID" value="KAK7602966.1"/>
    <property type="molecule type" value="Genomic_DNA"/>
</dbReference>
<gene>
    <name evidence="5" type="ORF">V9T40_002965</name>
</gene>
<dbReference type="SUPFAM" id="SSF56317">
    <property type="entry name" value="Carbon-nitrogen hydrolase"/>
    <property type="match status" value="1"/>
</dbReference>
<protein>
    <recommendedName>
        <fullName evidence="4">CN hydrolase domain-containing protein</fullName>
    </recommendedName>
</protein>
<dbReference type="GO" id="GO:0016787">
    <property type="term" value="F:hydrolase activity"/>
    <property type="evidence" value="ECO:0007669"/>
    <property type="project" value="UniProtKB-KW"/>
</dbReference>
<accession>A0AAN9TRM8</accession>
<dbReference type="Proteomes" id="UP001367676">
    <property type="component" value="Unassembled WGS sequence"/>
</dbReference>
<organism evidence="5 6">
    <name type="scientific">Parthenolecanium corni</name>
    <dbReference type="NCBI Taxonomy" id="536013"/>
    <lineage>
        <taxon>Eukaryota</taxon>
        <taxon>Metazoa</taxon>
        <taxon>Ecdysozoa</taxon>
        <taxon>Arthropoda</taxon>
        <taxon>Hexapoda</taxon>
        <taxon>Insecta</taxon>
        <taxon>Pterygota</taxon>
        <taxon>Neoptera</taxon>
        <taxon>Paraneoptera</taxon>
        <taxon>Hemiptera</taxon>
        <taxon>Sternorrhyncha</taxon>
        <taxon>Coccoidea</taxon>
        <taxon>Coccidae</taxon>
        <taxon>Parthenolecanium</taxon>
    </lineage>
</organism>
<feature type="domain" description="CN hydrolase" evidence="4">
    <location>
        <begin position="1"/>
        <end position="251"/>
    </location>
</feature>
<keyword evidence="2" id="KW-0378">Hydrolase</keyword>
<keyword evidence="6" id="KW-1185">Reference proteome</keyword>
<dbReference type="InterPro" id="IPR040154">
    <property type="entry name" value="Biotinidase/VNN"/>
</dbReference>
<dbReference type="Gene3D" id="3.60.110.10">
    <property type="entry name" value="Carbon-nitrogen hydrolase"/>
    <property type="match status" value="1"/>
</dbReference>
<evidence type="ECO:0000256" key="1">
    <source>
        <dbReference type="ARBA" id="ARBA00008225"/>
    </source>
</evidence>
<comment type="similarity">
    <text evidence="1">Belongs to the carbon-nitrogen hydrolase superfamily. BTD/VNN family.</text>
</comment>